<evidence type="ECO:0000313" key="2">
    <source>
        <dbReference type="Proteomes" id="UP000233526"/>
    </source>
</evidence>
<organism evidence="1 2">
    <name type="scientific">Aeromonas sobria</name>
    <dbReference type="NCBI Taxonomy" id="646"/>
    <lineage>
        <taxon>Bacteria</taxon>
        <taxon>Pseudomonadati</taxon>
        <taxon>Pseudomonadota</taxon>
        <taxon>Gammaproteobacteria</taxon>
        <taxon>Aeromonadales</taxon>
        <taxon>Aeromonadaceae</taxon>
        <taxon>Aeromonas</taxon>
    </lineage>
</organism>
<comment type="caution">
    <text evidence="1">The sequence shown here is derived from an EMBL/GenBank/DDBJ whole genome shotgun (WGS) entry which is preliminary data.</text>
</comment>
<gene>
    <name evidence="1" type="ORF">AOX56_06585</name>
</gene>
<accession>A0A2N3IMK8</accession>
<protein>
    <submittedName>
        <fullName evidence="1">Uncharacterized protein</fullName>
    </submittedName>
</protein>
<dbReference type="Proteomes" id="UP000233526">
    <property type="component" value="Unassembled WGS sequence"/>
</dbReference>
<dbReference type="EMBL" id="LJZX01000078">
    <property type="protein sequence ID" value="PKQ72004.1"/>
    <property type="molecule type" value="Genomic_DNA"/>
</dbReference>
<sequence length="73" mass="7957">MNRLHNGEKWLSIISEAGAGIATGRQPREWATYAYVLQHMGSVLIHKGKSVTGGVCTGLPVGATYIVYKRCRP</sequence>
<reference evidence="1 2" key="1">
    <citation type="journal article" date="2017" name="Front. Microbiol.">
        <title>Strong Genomic and Phenotypic Heterogeneity in the Aeromonas sobria Species Complex.</title>
        <authorList>
            <person name="Gauthier J."/>
            <person name="Vincent A.T."/>
            <person name="Charette S.J."/>
            <person name="Derome N."/>
        </authorList>
    </citation>
    <scope>NUCLEOTIDE SEQUENCE [LARGE SCALE GENOMIC DNA]</scope>
    <source>
        <strain evidence="1 2">JF2635</strain>
    </source>
</reference>
<evidence type="ECO:0000313" key="1">
    <source>
        <dbReference type="EMBL" id="PKQ72004.1"/>
    </source>
</evidence>
<dbReference type="AlphaFoldDB" id="A0A2N3IMK8"/>
<proteinExistence type="predicted"/>
<name>A0A2N3IMK8_AERSO</name>